<feature type="region of interest" description="Disordered" evidence="2">
    <location>
        <begin position="553"/>
        <end position="622"/>
    </location>
</feature>
<dbReference type="EMBL" id="CP031045">
    <property type="protein sequence ID" value="QDZ24063.1"/>
    <property type="molecule type" value="Genomic_DNA"/>
</dbReference>
<sequence length="804" mass="86726">MARTVEPGRLNGRRQALARMGATAKGTVGLPVGLPFALHLERRGQRPAGGGSAGRLGDAKARGGGTRRRGDVVRMRSGSWDEEEYEAAGDGERKGFRLDSWALGGTVASTCAVAFIGVAEAPVYLLALPVLLPMVALISYRERTRRKHKEELSLALRSQQQVNTQVNYILGQSSASSSNLVESVANLSAMLERVEDRLAASSEQAQETQEAVKKSFSQLMKMNQSATNHVLKEQAKNMREIVAEEVSYGVNQVKEGEEAASNFLEVNLLDVKRELSELESIQTDLLRLVENVYDEARASSTSARGGSGDEEWLKDELSAMKDNIVIDVEDILARQNEEKEVGELGAAADNSAGILQLEEKLAEIRQVAEQNQKSIQDVQDALYSSAGQVRAEAESEIILDEVRGVSTTVETLADSLEAVQTLPSVVDSIKEDVRDAIRELADLNLAGSGAVTQNQVNASYTSTSVYTSAAFEGLERKIDEVARATEVIESLASQFKDLAPSGSAESRGALPEAGGTPTVQEALEEGASSDGNPSWLEYDPSEVEGAEKVLSTNAQARASTSGEGGPEEPAKEPEASRGRGGEDDEPVAADLDIRIEEEEAGEEAVEEAEEEAGEEAADSPSVEKLLGEGLALLRRGREEASEGEAEGLFSQALEYFDRAAELNPESVTAYGNKGNTLLCSARQKMRVLSTFAKEARDSPFMSEESIKMSQDLKRRTGEILVQSGRCYRTVLSLDPRDARALVNWGSALCLRAKLIEVEDADSAVDLYDAAIEKFAASLQLDPNMAEGERLLNRAQQSLDDLLGY</sequence>
<organism evidence="3 4">
    <name type="scientific">Chloropicon primus</name>
    <dbReference type="NCBI Taxonomy" id="1764295"/>
    <lineage>
        <taxon>Eukaryota</taxon>
        <taxon>Viridiplantae</taxon>
        <taxon>Chlorophyta</taxon>
        <taxon>Chloropicophyceae</taxon>
        <taxon>Chloropicales</taxon>
        <taxon>Chloropicaceae</taxon>
        <taxon>Chloropicon</taxon>
    </lineage>
</organism>
<dbReference type="Gene3D" id="1.25.40.10">
    <property type="entry name" value="Tetratricopeptide repeat domain"/>
    <property type="match status" value="2"/>
</dbReference>
<keyword evidence="1" id="KW-0175">Coiled coil</keyword>
<dbReference type="OrthoDB" id="515918at2759"/>
<evidence type="ECO:0000256" key="1">
    <source>
        <dbReference type="SAM" id="Coils"/>
    </source>
</evidence>
<dbReference type="STRING" id="1764295.A0A5B8MU68"/>
<dbReference type="PANTHER" id="PTHR36888:SF2">
    <property type="entry name" value="TETRATRICOPEPTIDE REPEAT (TPR)-LIKE SUPERFAMILY PROTEIN"/>
    <property type="match status" value="1"/>
</dbReference>
<feature type="region of interest" description="Disordered" evidence="2">
    <location>
        <begin position="45"/>
        <end position="72"/>
    </location>
</feature>
<reference evidence="3 4" key="1">
    <citation type="submission" date="2018-07" db="EMBL/GenBank/DDBJ databases">
        <title>The complete nuclear genome of the prasinophyte Chloropicon primus (CCMP1205).</title>
        <authorList>
            <person name="Pombert J.-F."/>
            <person name="Otis C."/>
            <person name="Turmel M."/>
            <person name="Lemieux C."/>
        </authorList>
    </citation>
    <scope>NUCLEOTIDE SEQUENCE [LARGE SCALE GENOMIC DNA]</scope>
    <source>
        <strain evidence="3 4">CCMP1205</strain>
    </source>
</reference>
<protein>
    <recommendedName>
        <fullName evidence="5">Tetratricopeptide repeat domain-containing protein</fullName>
    </recommendedName>
</protein>
<evidence type="ECO:0000313" key="4">
    <source>
        <dbReference type="Proteomes" id="UP000316726"/>
    </source>
</evidence>
<keyword evidence="4" id="KW-1185">Reference proteome</keyword>
<feature type="coiled-coil region" evidence="1">
    <location>
        <begin position="184"/>
        <end position="211"/>
    </location>
</feature>
<proteinExistence type="predicted"/>
<accession>A0A5B8MU68</accession>
<evidence type="ECO:0000313" key="3">
    <source>
        <dbReference type="EMBL" id="QDZ24063.1"/>
    </source>
</evidence>
<dbReference type="InterPro" id="IPR011990">
    <property type="entry name" value="TPR-like_helical_dom_sf"/>
</dbReference>
<dbReference type="Proteomes" id="UP000316726">
    <property type="component" value="Chromosome 12"/>
</dbReference>
<gene>
    <name evidence="3" type="ORF">A3770_12p65810</name>
</gene>
<name>A0A5B8MU68_9CHLO</name>
<feature type="compositionally biased region" description="Basic and acidic residues" evidence="2">
    <location>
        <begin position="568"/>
        <end position="581"/>
    </location>
</feature>
<dbReference type="AlphaFoldDB" id="A0A5B8MU68"/>
<dbReference type="SUPFAM" id="SSF48452">
    <property type="entry name" value="TPR-like"/>
    <property type="match status" value="1"/>
</dbReference>
<evidence type="ECO:0008006" key="5">
    <source>
        <dbReference type="Google" id="ProtNLM"/>
    </source>
</evidence>
<evidence type="ECO:0000256" key="2">
    <source>
        <dbReference type="SAM" id="MobiDB-lite"/>
    </source>
</evidence>
<dbReference type="PANTHER" id="PTHR36888">
    <property type="entry name" value="TETRATRICOPEPTIDE-LIKE HELICAL DOMAIN-CONTAINING PROTEIN-RELATED"/>
    <property type="match status" value="1"/>
</dbReference>
<feature type="compositionally biased region" description="Acidic residues" evidence="2">
    <location>
        <begin position="595"/>
        <end position="617"/>
    </location>
</feature>